<dbReference type="Proteomes" id="UP001062165">
    <property type="component" value="Chromosome"/>
</dbReference>
<organism evidence="1 2">
    <name type="scientific">Reichenbachiella carrageenanivorans</name>
    <dbReference type="NCBI Taxonomy" id="2979869"/>
    <lineage>
        <taxon>Bacteria</taxon>
        <taxon>Pseudomonadati</taxon>
        <taxon>Bacteroidota</taxon>
        <taxon>Cytophagia</taxon>
        <taxon>Cytophagales</taxon>
        <taxon>Reichenbachiellaceae</taxon>
        <taxon>Reichenbachiella</taxon>
    </lineage>
</organism>
<evidence type="ECO:0000313" key="1">
    <source>
        <dbReference type="EMBL" id="UXX79019.1"/>
    </source>
</evidence>
<dbReference type="RefSeq" id="WP_263050762.1">
    <property type="nucleotide sequence ID" value="NZ_CP106735.1"/>
</dbReference>
<accession>A0ABY6CYM4</accession>
<dbReference type="EMBL" id="CP106735">
    <property type="protein sequence ID" value="UXX79019.1"/>
    <property type="molecule type" value="Genomic_DNA"/>
</dbReference>
<evidence type="ECO:0008006" key="3">
    <source>
        <dbReference type="Google" id="ProtNLM"/>
    </source>
</evidence>
<keyword evidence="2" id="KW-1185">Reference proteome</keyword>
<proteinExistence type="predicted"/>
<evidence type="ECO:0000313" key="2">
    <source>
        <dbReference type="Proteomes" id="UP001062165"/>
    </source>
</evidence>
<sequence>MERKIKMIWDMHGQYAKGTAEHHAIHLKEFAERESIKTMGIGTEDMTDMHSIAYMIIEEKDMIAVRDALRPQRAEEAE</sequence>
<gene>
    <name evidence="1" type="ORF">N7E81_16820</name>
</gene>
<name>A0ABY6CYM4_9BACT</name>
<protein>
    <recommendedName>
        <fullName evidence="3">YCII-related domain-containing protein</fullName>
    </recommendedName>
</protein>
<reference evidence="1" key="1">
    <citation type="submission" date="2022-10" db="EMBL/GenBank/DDBJ databases">
        <title>Comparative genomics and taxonomic characterization of three novel marine species of genus Reichenbachiella exhibiting antioxidant and polysaccharide degradation activities.</title>
        <authorList>
            <person name="Muhammad N."/>
            <person name="Lee Y.-J."/>
            <person name="Ko J."/>
            <person name="Kim S.-G."/>
        </authorList>
    </citation>
    <scope>NUCLEOTIDE SEQUENCE</scope>
    <source>
        <strain evidence="1">Wsw4-B4</strain>
    </source>
</reference>